<organism evidence="15 16">
    <name type="scientific">Chondrus crispus</name>
    <name type="common">Carrageen Irish moss</name>
    <name type="synonym">Polymorpha crispa</name>
    <dbReference type="NCBI Taxonomy" id="2769"/>
    <lineage>
        <taxon>Eukaryota</taxon>
        <taxon>Rhodophyta</taxon>
        <taxon>Florideophyceae</taxon>
        <taxon>Rhodymeniophycidae</taxon>
        <taxon>Gigartinales</taxon>
        <taxon>Gigartinaceae</taxon>
        <taxon>Chondrus</taxon>
    </lineage>
</organism>
<dbReference type="InterPro" id="IPR013986">
    <property type="entry name" value="DExx_box_DNA_helicase_dom_sf"/>
</dbReference>
<evidence type="ECO:0000256" key="4">
    <source>
        <dbReference type="ARBA" id="ARBA00022806"/>
    </source>
</evidence>
<feature type="compositionally biased region" description="Polar residues" evidence="12">
    <location>
        <begin position="214"/>
        <end position="234"/>
    </location>
</feature>
<comment type="similarity">
    <text evidence="1">Belongs to the helicase family. UvrD subfamily.</text>
</comment>
<dbReference type="EC" id="5.6.2.4" evidence="9"/>
<keyword evidence="6" id="KW-0238">DNA-binding</keyword>
<dbReference type="GeneID" id="17323470"/>
<evidence type="ECO:0000259" key="13">
    <source>
        <dbReference type="PROSITE" id="PS51198"/>
    </source>
</evidence>
<dbReference type="InterPro" id="IPR014016">
    <property type="entry name" value="UvrD-like_ATP-bd"/>
</dbReference>
<dbReference type="Gene3D" id="1.10.10.160">
    <property type="match status" value="1"/>
</dbReference>
<keyword evidence="3 11" id="KW-0378">Hydrolase</keyword>
<dbReference type="PROSITE" id="PS51217">
    <property type="entry name" value="UVRD_HELICASE_CTER"/>
    <property type="match status" value="1"/>
</dbReference>
<dbReference type="InterPro" id="IPR027417">
    <property type="entry name" value="P-loop_NTPase"/>
</dbReference>
<feature type="compositionally biased region" description="Basic residues" evidence="12">
    <location>
        <begin position="1040"/>
        <end position="1057"/>
    </location>
</feature>
<dbReference type="KEGG" id="ccp:CHC_T00004316001"/>
<dbReference type="Pfam" id="PF00580">
    <property type="entry name" value="UvrD-helicase"/>
    <property type="match status" value="1"/>
</dbReference>
<keyword evidence="4 11" id="KW-0347">Helicase</keyword>
<dbReference type="SUPFAM" id="SSF52540">
    <property type="entry name" value="P-loop containing nucleoside triphosphate hydrolases"/>
    <property type="match status" value="1"/>
</dbReference>
<evidence type="ECO:0000256" key="2">
    <source>
        <dbReference type="ARBA" id="ARBA00022741"/>
    </source>
</evidence>
<dbReference type="OrthoDB" id="2112at2759"/>
<keyword evidence="5 11" id="KW-0067">ATP-binding</keyword>
<dbReference type="RefSeq" id="XP_005715754.1">
    <property type="nucleotide sequence ID" value="XM_005715697.1"/>
</dbReference>
<evidence type="ECO:0000256" key="11">
    <source>
        <dbReference type="PROSITE-ProRule" id="PRU00560"/>
    </source>
</evidence>
<dbReference type="PANTHER" id="PTHR11070">
    <property type="entry name" value="UVRD / RECB / PCRA DNA HELICASE FAMILY MEMBER"/>
    <property type="match status" value="1"/>
</dbReference>
<keyword evidence="16" id="KW-1185">Reference proteome</keyword>
<dbReference type="GO" id="GO:0043138">
    <property type="term" value="F:3'-5' DNA helicase activity"/>
    <property type="evidence" value="ECO:0007669"/>
    <property type="project" value="UniProtKB-EC"/>
</dbReference>
<comment type="catalytic activity">
    <reaction evidence="10">
        <text>ATP + H2O = ADP + phosphate + H(+)</text>
        <dbReference type="Rhea" id="RHEA:13065"/>
        <dbReference type="ChEBI" id="CHEBI:15377"/>
        <dbReference type="ChEBI" id="CHEBI:15378"/>
        <dbReference type="ChEBI" id="CHEBI:30616"/>
        <dbReference type="ChEBI" id="CHEBI:43474"/>
        <dbReference type="ChEBI" id="CHEBI:456216"/>
        <dbReference type="EC" id="5.6.2.4"/>
    </reaction>
</comment>
<dbReference type="GO" id="GO:0016787">
    <property type="term" value="F:hydrolase activity"/>
    <property type="evidence" value="ECO:0007669"/>
    <property type="project" value="UniProtKB-UniRule"/>
</dbReference>
<dbReference type="GO" id="GO:0005524">
    <property type="term" value="F:ATP binding"/>
    <property type="evidence" value="ECO:0007669"/>
    <property type="project" value="UniProtKB-UniRule"/>
</dbReference>
<evidence type="ECO:0000313" key="15">
    <source>
        <dbReference type="EMBL" id="CDF35935.1"/>
    </source>
</evidence>
<dbReference type="Gene3D" id="1.10.486.10">
    <property type="entry name" value="PCRA, domain 4"/>
    <property type="match status" value="1"/>
</dbReference>
<feature type="binding site" evidence="11">
    <location>
        <begin position="376"/>
        <end position="383"/>
    </location>
    <ligand>
        <name>ATP</name>
        <dbReference type="ChEBI" id="CHEBI:30616"/>
    </ligand>
</feature>
<dbReference type="PANTHER" id="PTHR11070:SF2">
    <property type="entry name" value="ATP-DEPENDENT DNA HELICASE SRS2"/>
    <property type="match status" value="1"/>
</dbReference>
<feature type="region of interest" description="Disordered" evidence="12">
    <location>
        <begin position="1033"/>
        <end position="1058"/>
    </location>
</feature>
<evidence type="ECO:0000256" key="6">
    <source>
        <dbReference type="ARBA" id="ARBA00023125"/>
    </source>
</evidence>
<feature type="region of interest" description="Disordered" evidence="12">
    <location>
        <begin position="159"/>
        <end position="262"/>
    </location>
</feature>
<dbReference type="Pfam" id="PF13361">
    <property type="entry name" value="UvrD_C"/>
    <property type="match status" value="1"/>
</dbReference>
<proteinExistence type="inferred from homology"/>
<dbReference type="InterPro" id="IPR014017">
    <property type="entry name" value="DNA_helicase_UvrD-like_C"/>
</dbReference>
<evidence type="ECO:0000313" key="16">
    <source>
        <dbReference type="Proteomes" id="UP000012073"/>
    </source>
</evidence>
<evidence type="ECO:0000256" key="3">
    <source>
        <dbReference type="ARBA" id="ARBA00022801"/>
    </source>
</evidence>
<feature type="domain" description="UvrD-like helicase ATP-binding" evidence="13">
    <location>
        <begin position="355"/>
        <end position="642"/>
    </location>
</feature>
<keyword evidence="2 11" id="KW-0547">Nucleotide-binding</keyword>
<dbReference type="GO" id="GO:0003677">
    <property type="term" value="F:DNA binding"/>
    <property type="evidence" value="ECO:0007669"/>
    <property type="project" value="UniProtKB-KW"/>
</dbReference>
<dbReference type="GO" id="GO:0000725">
    <property type="term" value="P:recombinational repair"/>
    <property type="evidence" value="ECO:0007669"/>
    <property type="project" value="TreeGrafter"/>
</dbReference>
<dbReference type="EMBL" id="HG001752">
    <property type="protein sequence ID" value="CDF35935.1"/>
    <property type="molecule type" value="Genomic_DNA"/>
</dbReference>
<feature type="domain" description="UvrD-like helicase C-terminal" evidence="14">
    <location>
        <begin position="643"/>
        <end position="948"/>
    </location>
</feature>
<evidence type="ECO:0000256" key="12">
    <source>
        <dbReference type="SAM" id="MobiDB-lite"/>
    </source>
</evidence>
<evidence type="ECO:0000256" key="9">
    <source>
        <dbReference type="ARBA" id="ARBA00034808"/>
    </source>
</evidence>
<accession>R7QET6</accession>
<evidence type="ECO:0000256" key="1">
    <source>
        <dbReference type="ARBA" id="ARBA00009922"/>
    </source>
</evidence>
<dbReference type="STRING" id="2769.R7QET6"/>
<name>R7QET6_CHOCR</name>
<evidence type="ECO:0000256" key="7">
    <source>
        <dbReference type="ARBA" id="ARBA00023235"/>
    </source>
</evidence>
<protein>
    <recommendedName>
        <fullName evidence="9">DNA 3'-5' helicase</fullName>
        <ecNumber evidence="9">5.6.2.4</ecNumber>
    </recommendedName>
</protein>
<gene>
    <name evidence="15" type="ORF">CHC_T00004316001</name>
</gene>
<dbReference type="CDD" id="cd17932">
    <property type="entry name" value="DEXQc_UvrD"/>
    <property type="match status" value="1"/>
</dbReference>
<evidence type="ECO:0000256" key="10">
    <source>
        <dbReference type="ARBA" id="ARBA00048988"/>
    </source>
</evidence>
<evidence type="ECO:0000259" key="14">
    <source>
        <dbReference type="PROSITE" id="PS51217"/>
    </source>
</evidence>
<reference evidence="16" key="1">
    <citation type="journal article" date="2013" name="Proc. Natl. Acad. Sci. U.S.A.">
        <title>Genome structure and metabolic features in the red seaweed Chondrus crispus shed light on evolution of the Archaeplastida.</title>
        <authorList>
            <person name="Collen J."/>
            <person name="Porcel B."/>
            <person name="Carre W."/>
            <person name="Ball S.G."/>
            <person name="Chaparro C."/>
            <person name="Tonon T."/>
            <person name="Barbeyron T."/>
            <person name="Michel G."/>
            <person name="Noel B."/>
            <person name="Valentin K."/>
            <person name="Elias M."/>
            <person name="Artiguenave F."/>
            <person name="Arun A."/>
            <person name="Aury J.M."/>
            <person name="Barbosa-Neto J.F."/>
            <person name="Bothwell J.H."/>
            <person name="Bouget F.Y."/>
            <person name="Brillet L."/>
            <person name="Cabello-Hurtado F."/>
            <person name="Capella-Gutierrez S."/>
            <person name="Charrier B."/>
            <person name="Cladiere L."/>
            <person name="Cock J.M."/>
            <person name="Coelho S.M."/>
            <person name="Colleoni C."/>
            <person name="Czjzek M."/>
            <person name="Da Silva C."/>
            <person name="Delage L."/>
            <person name="Denoeud F."/>
            <person name="Deschamps P."/>
            <person name="Dittami S.M."/>
            <person name="Gabaldon T."/>
            <person name="Gachon C.M."/>
            <person name="Groisillier A."/>
            <person name="Herve C."/>
            <person name="Jabbari K."/>
            <person name="Katinka M."/>
            <person name="Kloareg B."/>
            <person name="Kowalczyk N."/>
            <person name="Labadie K."/>
            <person name="Leblanc C."/>
            <person name="Lopez P.J."/>
            <person name="McLachlan D.H."/>
            <person name="Meslet-Cladiere L."/>
            <person name="Moustafa A."/>
            <person name="Nehr Z."/>
            <person name="Nyvall Collen P."/>
            <person name="Panaud O."/>
            <person name="Partensky F."/>
            <person name="Poulain J."/>
            <person name="Rensing S.A."/>
            <person name="Rousvoal S."/>
            <person name="Samson G."/>
            <person name="Symeonidi A."/>
            <person name="Weissenbach J."/>
            <person name="Zambounis A."/>
            <person name="Wincker P."/>
            <person name="Boyen C."/>
        </authorList>
    </citation>
    <scope>NUCLEOTIDE SEQUENCE [LARGE SCALE GENOMIC DNA]</scope>
    <source>
        <strain evidence="16">cv. Stackhouse</strain>
    </source>
</reference>
<dbReference type="AlphaFoldDB" id="R7QET6"/>
<evidence type="ECO:0000256" key="5">
    <source>
        <dbReference type="ARBA" id="ARBA00022840"/>
    </source>
</evidence>
<dbReference type="InterPro" id="IPR000212">
    <property type="entry name" value="DNA_helicase_UvrD/REP"/>
</dbReference>
<comment type="catalytic activity">
    <reaction evidence="8">
        <text>Couples ATP hydrolysis with the unwinding of duplex DNA by translocating in the 3'-5' direction.</text>
        <dbReference type="EC" id="5.6.2.4"/>
    </reaction>
</comment>
<dbReference type="Gene3D" id="3.40.50.300">
    <property type="entry name" value="P-loop containing nucleotide triphosphate hydrolases"/>
    <property type="match status" value="2"/>
</dbReference>
<dbReference type="PROSITE" id="PS51198">
    <property type="entry name" value="UVRD_HELICASE_ATP_BIND"/>
    <property type="match status" value="1"/>
</dbReference>
<sequence>MGESSSSFIPMLPRWRLPLMAPSQARQIRHRMCTSSSDGARSLSRLREMQRSILQRRSKLQDKHPPGPPKDEAKELAEALFPNASMQAANKAGVEADSAYQDDVKRETLGPLGIEEENKRDVLPEKTSTVHDENCTELLSSNPAEELAEDFGPVIHEWGRGEPTGMREVQGSWRVTASTRKRPSESVGLGNALSTQARDDDEPSSSALGPITTIRRSSFTPKENSHGDTLQGNVSKRPRSRPDVLVRPEVGGDATSSTNAELSPMDASINMLSHISLTRGNGRLPWKSDNLRDTAQLSIETEVVRLPFLSLYTNGPSFQRKEWKLPRPGFRQIKFANSSATENLNNSDCSPILESLNEYQRHAVISDPNQACLVLAGPGSGKTRVLTHRVAYLVKKHNVSPYRILAVTFTNKAAEEMKKRVAELLGIKFSPAWAQDGGPRLALGTFHSISARILRKHGSETGITSDFVICDTSDTRQLISRLLKNEQGSTPDYSSISEAVAAISKLKNDRDGQLEKFWPRRVWRRINELRNLYDKELRAMNHLDFDDLLLETRKLLQTSERVRGTLQETYEHVLVDEWQDTNHVQFDIVSLLSAKHENLFVVGDADQSIYKFRGADSGNLERFMEEFPNAAKIALEENYRSSGCIVAAAQAVIEGNTDRPSKKMTTVNDFGAKVILRETLDDRQESQYVVSTVKSLLRENSLRSYSDVAILYRTNAQSRLIEEAFIQNDIPYRLLSGTKFYDRQEIRDLVAYLRVLSNPADDTAFRRIVNTPPRGIGKKTQEEFEQFCLERQVPLVLGLSELLKLYTNGDVSDGAIGMGRAATQKLAGFADMLSKLQKRSESFLSDEEPSPGSDCVDTLLTAIIEEVGYRDYVEKREGNGSAASEKVLERLGNIEELVRASSRFSSLHRYLEGVTLMVDTMHKGAGNADNGSSDRASASLMTLHGGKGLEFGAVFIIGAEDSVIPISRGAKGDIEEERRLLYVGMTRAKEHLQITWRAKKLVLQGGKAFSRESSGPSRFLDDIPAELVTRIVTPSSSNRRSNHTHSPARRRGKHKTGRLSSQLASLSLEVEGPVTQWRAGDSVRCGEHGRGTVTIGGPATEGGAWIEVMFADGSRHFVNTIAQNVELLYTPSS</sequence>
<keyword evidence="7" id="KW-0413">Isomerase</keyword>
<dbReference type="Proteomes" id="UP000012073">
    <property type="component" value="Unassembled WGS sequence"/>
</dbReference>
<dbReference type="PhylomeDB" id="R7QET6"/>
<dbReference type="Gramene" id="CDF35935">
    <property type="protein sequence ID" value="CDF35935"/>
    <property type="gene ID" value="CHC_T00004316001"/>
</dbReference>
<evidence type="ECO:0000256" key="8">
    <source>
        <dbReference type="ARBA" id="ARBA00034617"/>
    </source>
</evidence>